<keyword evidence="3 5" id="KW-0067">ATP-binding</keyword>
<dbReference type="SMART" id="SM00382">
    <property type="entry name" value="AAA"/>
    <property type="match status" value="1"/>
</dbReference>
<evidence type="ECO:0000259" key="4">
    <source>
        <dbReference type="PROSITE" id="PS50893"/>
    </source>
</evidence>
<evidence type="ECO:0000313" key="5">
    <source>
        <dbReference type="EMBL" id="RQG94921.1"/>
    </source>
</evidence>
<proteinExistence type="predicted"/>
<dbReference type="GO" id="GO:0016887">
    <property type="term" value="F:ATP hydrolysis activity"/>
    <property type="evidence" value="ECO:0007669"/>
    <property type="project" value="InterPro"/>
</dbReference>
<keyword evidence="1" id="KW-0813">Transport</keyword>
<dbReference type="InterPro" id="IPR003439">
    <property type="entry name" value="ABC_transporter-like_ATP-bd"/>
</dbReference>
<gene>
    <name evidence="5" type="ORF">EA473_10505</name>
</gene>
<accession>A0A3N6MH50</accession>
<name>A0A3N6MH50_NATCH</name>
<dbReference type="SUPFAM" id="SSF52540">
    <property type="entry name" value="P-loop containing nucleoside triphosphate hydrolases"/>
    <property type="match status" value="1"/>
</dbReference>
<dbReference type="CDD" id="cd03293">
    <property type="entry name" value="ABC_NrtD_SsuB_transporters"/>
    <property type="match status" value="1"/>
</dbReference>
<dbReference type="InterPro" id="IPR027417">
    <property type="entry name" value="P-loop_NTPase"/>
</dbReference>
<evidence type="ECO:0000256" key="1">
    <source>
        <dbReference type="ARBA" id="ARBA00022448"/>
    </source>
</evidence>
<dbReference type="PROSITE" id="PS00211">
    <property type="entry name" value="ABC_TRANSPORTER_1"/>
    <property type="match status" value="1"/>
</dbReference>
<evidence type="ECO:0000256" key="2">
    <source>
        <dbReference type="ARBA" id="ARBA00022741"/>
    </source>
</evidence>
<dbReference type="Pfam" id="PF00005">
    <property type="entry name" value="ABC_tran"/>
    <property type="match status" value="1"/>
</dbReference>
<dbReference type="GO" id="GO:0005524">
    <property type="term" value="F:ATP binding"/>
    <property type="evidence" value="ECO:0007669"/>
    <property type="project" value="UniProtKB-KW"/>
</dbReference>
<dbReference type="PANTHER" id="PTHR42788:SF13">
    <property type="entry name" value="ALIPHATIC SULFONATES IMPORT ATP-BINDING PROTEIN SSUB"/>
    <property type="match status" value="1"/>
</dbReference>
<dbReference type="Proteomes" id="UP000282323">
    <property type="component" value="Unassembled WGS sequence"/>
</dbReference>
<evidence type="ECO:0000256" key="3">
    <source>
        <dbReference type="ARBA" id="ARBA00022840"/>
    </source>
</evidence>
<keyword evidence="6" id="KW-1185">Reference proteome</keyword>
<dbReference type="AlphaFoldDB" id="A0A3N6MH50"/>
<sequence length="268" mass="30369">MASGTRRRHLGGAIRIMSLKFENIRKTFTEENGNEFVVLDDISFDVNDGEFVSIMGPSGCGKSTFLNMLAGILPVDSGEIWYQGSAVSPADLPSAYIFQESRVLNWRTVGENIKFALKAQGIPEAEHEERITSTLEMVGLENERDNYPLRLSGGMRQRVGIARALSVDPSILLMDEPFSSLDELTARQLREDVLELWQETDKTIIFVTHDVSEAVFLSDRVFFFDTRGQIFNRAEITHERPREPDDPELLETEAELMETFFDHMTAIQ</sequence>
<keyword evidence="2" id="KW-0547">Nucleotide-binding</keyword>
<evidence type="ECO:0000313" key="6">
    <source>
        <dbReference type="Proteomes" id="UP000282323"/>
    </source>
</evidence>
<organism evidence="5 6">
    <name type="scientific">Natrarchaeobius chitinivorans</name>
    <dbReference type="NCBI Taxonomy" id="1679083"/>
    <lineage>
        <taxon>Archaea</taxon>
        <taxon>Methanobacteriati</taxon>
        <taxon>Methanobacteriota</taxon>
        <taxon>Stenosarchaea group</taxon>
        <taxon>Halobacteria</taxon>
        <taxon>Halobacteriales</taxon>
        <taxon>Natrialbaceae</taxon>
        <taxon>Natrarchaeobius</taxon>
    </lineage>
</organism>
<protein>
    <submittedName>
        <fullName evidence="5">ABC transporter ATP-binding protein</fullName>
    </submittedName>
</protein>
<reference evidence="5 6" key="1">
    <citation type="submission" date="2018-10" db="EMBL/GenBank/DDBJ databases">
        <title>Natrarchaeobius chitinivorans gen. nov., sp. nov., and Natrarchaeobius haloalkaliphilus sp. nov., alkaliphilic, chitin-utilizing haloarchaea from hypersaline alkaline lakes.</title>
        <authorList>
            <person name="Sorokin D.Y."/>
            <person name="Elcheninov A.G."/>
            <person name="Kostrikina N.A."/>
            <person name="Bale N.J."/>
            <person name="Sinninghe Damste J.S."/>
            <person name="Khijniak T.V."/>
            <person name="Kublanov I.V."/>
            <person name="Toshchakov S.V."/>
        </authorList>
    </citation>
    <scope>NUCLEOTIDE SEQUENCE [LARGE SCALE GENOMIC DNA]</scope>
    <source>
        <strain evidence="5 6">AArcht4T</strain>
    </source>
</reference>
<feature type="domain" description="ABC transporter" evidence="4">
    <location>
        <begin position="19"/>
        <end position="252"/>
    </location>
</feature>
<dbReference type="PROSITE" id="PS50893">
    <property type="entry name" value="ABC_TRANSPORTER_2"/>
    <property type="match status" value="1"/>
</dbReference>
<dbReference type="EMBL" id="REGA01000007">
    <property type="protein sequence ID" value="RQG94921.1"/>
    <property type="molecule type" value="Genomic_DNA"/>
</dbReference>
<dbReference type="Gene3D" id="3.40.50.300">
    <property type="entry name" value="P-loop containing nucleotide triphosphate hydrolases"/>
    <property type="match status" value="1"/>
</dbReference>
<comment type="caution">
    <text evidence="5">The sequence shown here is derived from an EMBL/GenBank/DDBJ whole genome shotgun (WGS) entry which is preliminary data.</text>
</comment>
<dbReference type="InterPro" id="IPR003593">
    <property type="entry name" value="AAA+_ATPase"/>
</dbReference>
<dbReference type="PANTHER" id="PTHR42788">
    <property type="entry name" value="TAURINE IMPORT ATP-BINDING PROTEIN-RELATED"/>
    <property type="match status" value="1"/>
</dbReference>
<dbReference type="InterPro" id="IPR017871">
    <property type="entry name" value="ABC_transporter-like_CS"/>
</dbReference>
<dbReference type="InterPro" id="IPR050166">
    <property type="entry name" value="ABC_transporter_ATP-bind"/>
</dbReference>